<dbReference type="RefSeq" id="WP_183070702.1">
    <property type="nucleotide sequence ID" value="NZ_VLJT01000022.1"/>
</dbReference>
<evidence type="ECO:0000313" key="2">
    <source>
        <dbReference type="Proteomes" id="UP000317573"/>
    </source>
</evidence>
<gene>
    <name evidence="1" type="ORF">L618_002400000260</name>
</gene>
<organism evidence="1 2">
    <name type="scientific">Rhodococcus rhodochrous J45</name>
    <dbReference type="NCBI Taxonomy" id="935266"/>
    <lineage>
        <taxon>Bacteria</taxon>
        <taxon>Bacillati</taxon>
        <taxon>Actinomycetota</taxon>
        <taxon>Actinomycetes</taxon>
        <taxon>Mycobacteriales</taxon>
        <taxon>Nocardiaceae</taxon>
        <taxon>Rhodococcus</taxon>
    </lineage>
</organism>
<sequence>MDDDFLPTTSFFMRGIPARLSGKAQPHPPELRLFADPSSAGLPGLLVLGRIPRTIAVDAK</sequence>
<name>A0A562E2X8_RHORH</name>
<dbReference type="EMBL" id="VLJT01000022">
    <property type="protein sequence ID" value="TWH16422.1"/>
    <property type="molecule type" value="Genomic_DNA"/>
</dbReference>
<dbReference type="Proteomes" id="UP000317573">
    <property type="component" value="Unassembled WGS sequence"/>
</dbReference>
<dbReference type="AlphaFoldDB" id="A0A562E2X8"/>
<protein>
    <submittedName>
        <fullName evidence="1">Uncharacterized protein</fullName>
    </submittedName>
</protein>
<proteinExistence type="predicted"/>
<accession>A0A562E2X8</accession>
<evidence type="ECO:0000313" key="1">
    <source>
        <dbReference type="EMBL" id="TWH16422.1"/>
    </source>
</evidence>
<comment type="caution">
    <text evidence="1">The sequence shown here is derived from an EMBL/GenBank/DDBJ whole genome shotgun (WGS) entry which is preliminary data.</text>
</comment>
<reference evidence="1 2" key="1">
    <citation type="submission" date="2019-07" db="EMBL/GenBank/DDBJ databases">
        <title>Genome sequencing of lignin-degrading bacterial isolates.</title>
        <authorList>
            <person name="Gladden J."/>
        </authorList>
    </citation>
    <scope>NUCLEOTIDE SEQUENCE [LARGE SCALE GENOMIC DNA]</scope>
    <source>
        <strain evidence="1 2">J45</strain>
    </source>
</reference>